<keyword evidence="2" id="KW-0175">Coiled coil</keyword>
<dbReference type="Proteomes" id="UP000273143">
    <property type="component" value="Chromosome"/>
</dbReference>
<dbReference type="InterPro" id="IPR039565">
    <property type="entry name" value="BamD-like"/>
</dbReference>
<protein>
    <recommendedName>
        <fullName evidence="2">Cell division coordinator CpoB</fullName>
    </recommendedName>
</protein>
<feature type="region of interest" description="Disordered" evidence="3">
    <location>
        <begin position="82"/>
        <end position="124"/>
    </location>
</feature>
<dbReference type="GO" id="GO:0043093">
    <property type="term" value="P:FtsZ-dependent cytokinesis"/>
    <property type="evidence" value="ECO:0007669"/>
    <property type="project" value="UniProtKB-UniRule"/>
</dbReference>
<feature type="compositionally biased region" description="Polar residues" evidence="3">
    <location>
        <begin position="84"/>
        <end position="110"/>
    </location>
</feature>
<dbReference type="Pfam" id="PF16331">
    <property type="entry name" value="TolA_bind_tri"/>
    <property type="match status" value="1"/>
</dbReference>
<keyword evidence="2" id="KW-0132">Cell division</keyword>
<dbReference type="InterPro" id="IPR014162">
    <property type="entry name" value="CpoB_C"/>
</dbReference>
<keyword evidence="2" id="KW-0131">Cell cycle</keyword>
<name>A0A3Q9JMR3_9GAMM</name>
<dbReference type="KEGG" id="emo:DM558_14510"/>
<proteinExistence type="inferred from homology"/>
<feature type="coiled-coil region" evidence="2">
    <location>
        <begin position="44"/>
        <end position="71"/>
    </location>
</feature>
<dbReference type="Pfam" id="PF13525">
    <property type="entry name" value="YfiO"/>
    <property type="match status" value="1"/>
</dbReference>
<evidence type="ECO:0000313" key="6">
    <source>
        <dbReference type="EMBL" id="AZS51903.1"/>
    </source>
</evidence>
<evidence type="ECO:0000313" key="7">
    <source>
        <dbReference type="Proteomes" id="UP000273143"/>
    </source>
</evidence>
<feature type="compositionally biased region" description="Low complexity" evidence="3">
    <location>
        <begin position="111"/>
        <end position="123"/>
    </location>
</feature>
<dbReference type="InterPro" id="IPR019734">
    <property type="entry name" value="TPR_rpt"/>
</dbReference>
<dbReference type="Gene3D" id="1.20.5.110">
    <property type="match status" value="1"/>
</dbReference>
<dbReference type="HAMAP" id="MF_02066">
    <property type="entry name" value="CpoB"/>
    <property type="match status" value="1"/>
</dbReference>
<reference evidence="7" key="1">
    <citation type="submission" date="2018-06" db="EMBL/GenBank/DDBJ databases">
        <title>Complete genome of Pseudomonas insecticola strain QZS01.</title>
        <authorList>
            <person name="Wang J."/>
            <person name="Su Q."/>
        </authorList>
    </citation>
    <scope>NUCLEOTIDE SEQUENCE [LARGE SCALE GENOMIC DNA]</scope>
    <source>
        <strain evidence="7">QZS01</strain>
    </source>
</reference>
<evidence type="ECO:0000259" key="4">
    <source>
        <dbReference type="Pfam" id="PF13525"/>
    </source>
</evidence>
<dbReference type="GO" id="GO:0070206">
    <property type="term" value="P:protein trimerization"/>
    <property type="evidence" value="ECO:0007669"/>
    <property type="project" value="InterPro"/>
</dbReference>
<organism evidence="6 7">
    <name type="scientific">Entomomonas moraniae</name>
    <dbReference type="NCBI Taxonomy" id="2213226"/>
    <lineage>
        <taxon>Bacteria</taxon>
        <taxon>Pseudomonadati</taxon>
        <taxon>Pseudomonadota</taxon>
        <taxon>Gammaproteobacteria</taxon>
        <taxon>Pseudomonadales</taxon>
        <taxon>Pseudomonadaceae</taxon>
        <taxon>Entomomonas</taxon>
    </lineage>
</organism>
<dbReference type="SMART" id="SM00028">
    <property type="entry name" value="TPR"/>
    <property type="match status" value="3"/>
</dbReference>
<dbReference type="AlphaFoldDB" id="A0A3Q9JMR3"/>
<comment type="subcellular location">
    <subcellularLocation>
        <location evidence="2">Periplasm</location>
    </subcellularLocation>
</comment>
<keyword evidence="7" id="KW-1185">Reference proteome</keyword>
<evidence type="ECO:0000256" key="3">
    <source>
        <dbReference type="SAM" id="MobiDB-lite"/>
    </source>
</evidence>
<dbReference type="InterPro" id="IPR011990">
    <property type="entry name" value="TPR-like_helical_dom_sf"/>
</dbReference>
<keyword evidence="2" id="KW-0574">Periplasm</keyword>
<feature type="domain" description="YbgF trimerisation" evidence="5">
    <location>
        <begin position="32"/>
        <end position="91"/>
    </location>
</feature>
<evidence type="ECO:0000256" key="2">
    <source>
        <dbReference type="HAMAP-Rule" id="MF_02066"/>
    </source>
</evidence>
<evidence type="ECO:0000259" key="5">
    <source>
        <dbReference type="Pfam" id="PF16331"/>
    </source>
</evidence>
<feature type="domain" description="Outer membrane lipoprotein BamD-like" evidence="4">
    <location>
        <begin position="127"/>
        <end position="249"/>
    </location>
</feature>
<evidence type="ECO:0000256" key="1">
    <source>
        <dbReference type="ARBA" id="ARBA00022729"/>
    </source>
</evidence>
<gene>
    <name evidence="6" type="primary">ybgF</name>
    <name evidence="2" type="synonym">cpoB</name>
    <name evidence="6" type="ORF">DM558_14510</name>
</gene>
<keyword evidence="1 2" id="KW-0732">Signal</keyword>
<feature type="chain" id="PRO_5018797393" description="Cell division coordinator CpoB" evidence="2">
    <location>
        <begin position="23"/>
        <end position="249"/>
    </location>
</feature>
<dbReference type="InterPro" id="IPR032519">
    <property type="entry name" value="YbgF_tri"/>
</dbReference>
<comment type="similarity">
    <text evidence="2">Belongs to the CpoB family.</text>
</comment>
<accession>A0A3Q9JMR3</accession>
<dbReference type="NCBIfam" id="TIGR02795">
    <property type="entry name" value="tol_pal_ybgF"/>
    <property type="match status" value="1"/>
</dbReference>
<feature type="signal peptide" evidence="2">
    <location>
        <begin position="1"/>
        <end position="22"/>
    </location>
</feature>
<dbReference type="SUPFAM" id="SSF48452">
    <property type="entry name" value="TPR-like"/>
    <property type="match status" value="1"/>
</dbReference>
<comment type="function">
    <text evidence="2">Mediates coordination of peptidoglycan synthesis and outer membrane constriction during cell division.</text>
</comment>
<dbReference type="InterPro" id="IPR034706">
    <property type="entry name" value="CpoB"/>
</dbReference>
<dbReference type="Gene3D" id="1.25.40.10">
    <property type="entry name" value="Tetratricopeptide repeat domain"/>
    <property type="match status" value="1"/>
</dbReference>
<dbReference type="RefSeq" id="WP_127164577.1">
    <property type="nucleotide sequence ID" value="NZ_CP029822.1"/>
</dbReference>
<dbReference type="GO" id="GO:0030288">
    <property type="term" value="C:outer membrane-bounded periplasmic space"/>
    <property type="evidence" value="ECO:0007669"/>
    <property type="project" value="UniProtKB-UniRule"/>
</dbReference>
<sequence precursor="true">MKVKFLQLAVFAVCSLSLITLGQTVGQGNANSSLSGQAQVFMQLQDMQNQINQLRGTVEEQQLLIKQLQKESLDRYQELDKRLSNTSTQTPVNNTASGGTNNAIDANASLTPPAGTTKATTPADPEQEKLYYDASFSLIQKKDYPKAEQAFTAFLNKFPNSQYAGNAQYWLAEVNLAQDKQQEASINFNKVIQQYPNHNKVPDAMYKLATVQNQLGNKAKAKELLTQLTTKYPSSSAATLAKRMLQTLK</sequence>
<dbReference type="EMBL" id="CP029822">
    <property type="protein sequence ID" value="AZS51903.1"/>
    <property type="molecule type" value="Genomic_DNA"/>
</dbReference>